<accession>A2YIM8</accession>
<keyword evidence="1" id="KW-0812">Transmembrane</keyword>
<evidence type="ECO:0000313" key="2">
    <source>
        <dbReference type="EMBL" id="EAZ02939.1"/>
    </source>
</evidence>
<keyword evidence="1" id="KW-1133">Transmembrane helix</keyword>
<dbReference type="Gramene" id="BGIOSGA025236-TA">
    <property type="protein sequence ID" value="BGIOSGA025236-PA"/>
    <property type="gene ID" value="BGIOSGA025236"/>
</dbReference>
<gene>
    <name evidence="2" type="ORF">OsI_25079</name>
</gene>
<organism evidence="2 3">
    <name type="scientific">Oryza sativa subsp. indica</name>
    <name type="common">Rice</name>
    <dbReference type="NCBI Taxonomy" id="39946"/>
    <lineage>
        <taxon>Eukaryota</taxon>
        <taxon>Viridiplantae</taxon>
        <taxon>Streptophyta</taxon>
        <taxon>Embryophyta</taxon>
        <taxon>Tracheophyta</taxon>
        <taxon>Spermatophyta</taxon>
        <taxon>Magnoliopsida</taxon>
        <taxon>Liliopsida</taxon>
        <taxon>Poales</taxon>
        <taxon>Poaceae</taxon>
        <taxon>BOP clade</taxon>
        <taxon>Oryzoideae</taxon>
        <taxon>Oryzeae</taxon>
        <taxon>Oryzinae</taxon>
        <taxon>Oryza</taxon>
        <taxon>Oryza sativa</taxon>
    </lineage>
</organism>
<dbReference type="AlphaFoldDB" id="A2YIM8"/>
<name>A2YIM8_ORYSI</name>
<keyword evidence="3" id="KW-1185">Reference proteome</keyword>
<feature type="transmembrane region" description="Helical" evidence="1">
    <location>
        <begin position="54"/>
        <end position="72"/>
    </location>
</feature>
<reference evidence="2 3" key="1">
    <citation type="journal article" date="2005" name="PLoS Biol.">
        <title>The genomes of Oryza sativa: a history of duplications.</title>
        <authorList>
            <person name="Yu J."/>
            <person name="Wang J."/>
            <person name="Lin W."/>
            <person name="Li S."/>
            <person name="Li H."/>
            <person name="Zhou J."/>
            <person name="Ni P."/>
            <person name="Dong W."/>
            <person name="Hu S."/>
            <person name="Zeng C."/>
            <person name="Zhang J."/>
            <person name="Zhang Y."/>
            <person name="Li R."/>
            <person name="Xu Z."/>
            <person name="Li S."/>
            <person name="Li X."/>
            <person name="Zheng H."/>
            <person name="Cong L."/>
            <person name="Lin L."/>
            <person name="Yin J."/>
            <person name="Geng J."/>
            <person name="Li G."/>
            <person name="Shi J."/>
            <person name="Liu J."/>
            <person name="Lv H."/>
            <person name="Li J."/>
            <person name="Wang J."/>
            <person name="Deng Y."/>
            <person name="Ran L."/>
            <person name="Shi X."/>
            <person name="Wang X."/>
            <person name="Wu Q."/>
            <person name="Li C."/>
            <person name="Ren X."/>
            <person name="Wang J."/>
            <person name="Wang X."/>
            <person name="Li D."/>
            <person name="Liu D."/>
            <person name="Zhang X."/>
            <person name="Ji Z."/>
            <person name="Zhao W."/>
            <person name="Sun Y."/>
            <person name="Zhang Z."/>
            <person name="Bao J."/>
            <person name="Han Y."/>
            <person name="Dong L."/>
            <person name="Ji J."/>
            <person name="Chen P."/>
            <person name="Wu S."/>
            <person name="Liu J."/>
            <person name="Xiao Y."/>
            <person name="Bu D."/>
            <person name="Tan J."/>
            <person name="Yang L."/>
            <person name="Ye C."/>
            <person name="Zhang J."/>
            <person name="Xu J."/>
            <person name="Zhou Y."/>
            <person name="Yu Y."/>
            <person name="Zhang B."/>
            <person name="Zhuang S."/>
            <person name="Wei H."/>
            <person name="Liu B."/>
            <person name="Lei M."/>
            <person name="Yu H."/>
            <person name="Li Y."/>
            <person name="Xu H."/>
            <person name="Wei S."/>
            <person name="He X."/>
            <person name="Fang L."/>
            <person name="Zhang Z."/>
            <person name="Zhang Y."/>
            <person name="Huang X."/>
            <person name="Su Z."/>
            <person name="Tong W."/>
            <person name="Li J."/>
            <person name="Tong Z."/>
            <person name="Li S."/>
            <person name="Ye J."/>
            <person name="Wang L."/>
            <person name="Fang L."/>
            <person name="Lei T."/>
            <person name="Chen C."/>
            <person name="Chen H."/>
            <person name="Xu Z."/>
            <person name="Li H."/>
            <person name="Huang H."/>
            <person name="Zhang F."/>
            <person name="Xu H."/>
            <person name="Li N."/>
            <person name="Zhao C."/>
            <person name="Li S."/>
            <person name="Dong L."/>
            <person name="Huang Y."/>
            <person name="Li L."/>
            <person name="Xi Y."/>
            <person name="Qi Q."/>
            <person name="Li W."/>
            <person name="Zhang B."/>
            <person name="Hu W."/>
            <person name="Zhang Y."/>
            <person name="Tian X."/>
            <person name="Jiao Y."/>
            <person name="Liang X."/>
            <person name="Jin J."/>
            <person name="Gao L."/>
            <person name="Zheng W."/>
            <person name="Hao B."/>
            <person name="Liu S."/>
            <person name="Wang W."/>
            <person name="Yuan L."/>
            <person name="Cao M."/>
            <person name="McDermott J."/>
            <person name="Samudrala R."/>
            <person name="Wang J."/>
            <person name="Wong G.K."/>
            <person name="Yang H."/>
        </authorList>
    </citation>
    <scope>NUCLEOTIDE SEQUENCE [LARGE SCALE GENOMIC DNA]</scope>
    <source>
        <strain evidence="3">cv. 93-11</strain>
    </source>
</reference>
<keyword evidence="1" id="KW-0472">Membrane</keyword>
<protein>
    <submittedName>
        <fullName evidence="2">Uncharacterized protein</fullName>
    </submittedName>
</protein>
<dbReference type="HOGENOM" id="CLU_2708827_0_0_1"/>
<evidence type="ECO:0000256" key="1">
    <source>
        <dbReference type="SAM" id="Phobius"/>
    </source>
</evidence>
<evidence type="ECO:0000313" key="3">
    <source>
        <dbReference type="Proteomes" id="UP000007015"/>
    </source>
</evidence>
<dbReference type="Proteomes" id="UP000007015">
    <property type="component" value="Chromosome 7"/>
</dbReference>
<proteinExistence type="predicted"/>
<sequence>MKVVMSEVEASMMAKGNIPPHVIVLMPSSNPIIPDQLDTTTTIQDQPPSPCPDWIIMVLVLGLFIGISIFVSL</sequence>
<dbReference type="EMBL" id="CM000132">
    <property type="protein sequence ID" value="EAZ02939.1"/>
    <property type="molecule type" value="Genomic_DNA"/>
</dbReference>